<evidence type="ECO:0000313" key="2">
    <source>
        <dbReference type="Proteomes" id="UP000826195"/>
    </source>
</evidence>
<keyword evidence="2" id="KW-1185">Reference proteome</keyword>
<dbReference type="Proteomes" id="UP000826195">
    <property type="component" value="Unassembled WGS sequence"/>
</dbReference>
<organism evidence="1 2">
    <name type="scientific">Cotesia glomerata</name>
    <name type="common">Lepidopteran parasitic wasp</name>
    <name type="synonym">Apanteles glomeratus</name>
    <dbReference type="NCBI Taxonomy" id="32391"/>
    <lineage>
        <taxon>Eukaryota</taxon>
        <taxon>Metazoa</taxon>
        <taxon>Ecdysozoa</taxon>
        <taxon>Arthropoda</taxon>
        <taxon>Hexapoda</taxon>
        <taxon>Insecta</taxon>
        <taxon>Pterygota</taxon>
        <taxon>Neoptera</taxon>
        <taxon>Endopterygota</taxon>
        <taxon>Hymenoptera</taxon>
        <taxon>Apocrita</taxon>
        <taxon>Ichneumonoidea</taxon>
        <taxon>Braconidae</taxon>
        <taxon>Microgastrinae</taxon>
        <taxon>Cotesia</taxon>
    </lineage>
</organism>
<reference evidence="1 2" key="1">
    <citation type="journal article" date="2021" name="J. Hered.">
        <title>A chromosome-level genome assembly of the parasitoid wasp, Cotesia glomerata (Hymenoptera: Braconidae).</title>
        <authorList>
            <person name="Pinto B.J."/>
            <person name="Weis J.J."/>
            <person name="Gamble T."/>
            <person name="Ode P.J."/>
            <person name="Paul R."/>
            <person name="Zaspel J.M."/>
        </authorList>
    </citation>
    <scope>NUCLEOTIDE SEQUENCE [LARGE SCALE GENOMIC DNA]</scope>
    <source>
        <strain evidence="1">CgM1</strain>
    </source>
</reference>
<dbReference type="AlphaFoldDB" id="A0AAV7ILV0"/>
<protein>
    <submittedName>
        <fullName evidence="1">Uncharacterized protein</fullName>
    </submittedName>
</protein>
<comment type="caution">
    <text evidence="1">The sequence shown here is derived from an EMBL/GenBank/DDBJ whole genome shotgun (WGS) entry which is preliminary data.</text>
</comment>
<proteinExistence type="predicted"/>
<evidence type="ECO:0000313" key="1">
    <source>
        <dbReference type="EMBL" id="KAH0553794.1"/>
    </source>
</evidence>
<accession>A0AAV7ILV0</accession>
<sequence>MAHEQNSIGIVVAHWSGSHHLTPHTFSWLGYLIAAGLSWNPSTEIELGPVDLYENSEVANLMKRQRYLTSILNIHVFQDLEHKIGGTILELGRVDTLVLTLSKNQDANDLQQIPDNRGSTLYRLLTDPDNVNLEYLSADLFARMTKQIKRVTHALYEANLTAKFGSMDIQELQLTADLMVTACRIGRTLIGVGVNPNSNMGLAVINLGVCNLPPTFRTDIANKMLAHIEQYKGAWLQRHLPQGLQSSLLVLTSALHRFVPESS</sequence>
<dbReference type="EMBL" id="JAHXZJ010001119">
    <property type="protein sequence ID" value="KAH0553794.1"/>
    <property type="molecule type" value="Genomic_DNA"/>
</dbReference>
<gene>
    <name evidence="1" type="ORF">KQX54_004452</name>
</gene>
<name>A0AAV7ILV0_COTGL</name>